<feature type="transmembrane region" description="Helical" evidence="1">
    <location>
        <begin position="52"/>
        <end position="69"/>
    </location>
</feature>
<keyword evidence="1" id="KW-0812">Transmembrane</keyword>
<reference evidence="2" key="1">
    <citation type="journal article" date="2020" name="Nature">
        <title>Giant virus diversity and host interactions through global metagenomics.</title>
        <authorList>
            <person name="Schulz F."/>
            <person name="Roux S."/>
            <person name="Paez-Espino D."/>
            <person name="Jungbluth S."/>
            <person name="Walsh D.A."/>
            <person name="Denef V.J."/>
            <person name="McMahon K.D."/>
            <person name="Konstantinidis K.T."/>
            <person name="Eloe-Fadrosh E.A."/>
            <person name="Kyrpides N.C."/>
            <person name="Woyke T."/>
        </authorList>
    </citation>
    <scope>NUCLEOTIDE SEQUENCE</scope>
    <source>
        <strain evidence="2">GVMAG-S-ERX555967-130</strain>
    </source>
</reference>
<proteinExistence type="predicted"/>
<evidence type="ECO:0000313" key="2">
    <source>
        <dbReference type="EMBL" id="QHT36609.1"/>
    </source>
</evidence>
<organism evidence="2">
    <name type="scientific">viral metagenome</name>
    <dbReference type="NCBI Taxonomy" id="1070528"/>
    <lineage>
        <taxon>unclassified sequences</taxon>
        <taxon>metagenomes</taxon>
        <taxon>organismal metagenomes</taxon>
    </lineage>
</organism>
<dbReference type="EMBL" id="MN738786">
    <property type="protein sequence ID" value="QHT36609.1"/>
    <property type="molecule type" value="Genomic_DNA"/>
</dbReference>
<keyword evidence="1" id="KW-1133">Transmembrane helix</keyword>
<dbReference type="AlphaFoldDB" id="A0A6C0F7R2"/>
<feature type="transmembrane region" description="Helical" evidence="1">
    <location>
        <begin position="20"/>
        <end position="40"/>
    </location>
</feature>
<evidence type="ECO:0000256" key="1">
    <source>
        <dbReference type="SAM" id="Phobius"/>
    </source>
</evidence>
<sequence length="73" mass="8580">MNNQFVIEMYNIPMVQYQSALHFFVYLFTWISAFSLVDGLILRYNIKNNTRLVLSGIGLAIGSYTYLYIMKEK</sequence>
<keyword evidence="1" id="KW-0472">Membrane</keyword>
<accession>A0A6C0F7R2</accession>
<protein>
    <submittedName>
        <fullName evidence="2">Uncharacterized protein</fullName>
    </submittedName>
</protein>
<name>A0A6C0F7R2_9ZZZZ</name>